<evidence type="ECO:0000256" key="2">
    <source>
        <dbReference type="PIRSR" id="PIRSR601461-1"/>
    </source>
</evidence>
<evidence type="ECO:0000256" key="3">
    <source>
        <dbReference type="SAM" id="SignalP"/>
    </source>
</evidence>
<feature type="chain" id="PRO_5042814847" evidence="3">
    <location>
        <begin position="29"/>
        <end position="430"/>
    </location>
</feature>
<keyword evidence="5" id="KW-0119">Carbohydrate metabolism</keyword>
<name>A0AAN8ZQ16_9MAGN</name>
<dbReference type="Pfam" id="PF14541">
    <property type="entry name" value="TAXi_C"/>
    <property type="match status" value="1"/>
</dbReference>
<keyword evidence="5" id="KW-0378">Hydrolase</keyword>
<dbReference type="SUPFAM" id="SSF50630">
    <property type="entry name" value="Acid proteases"/>
    <property type="match status" value="1"/>
</dbReference>
<keyword evidence="3" id="KW-0732">Signal</keyword>
<keyword evidence="5" id="KW-0624">Polysaccharide degradation</keyword>
<keyword evidence="5" id="KW-0858">Xylan degradation</keyword>
<reference evidence="5 6" key="1">
    <citation type="submission" date="2023-12" db="EMBL/GenBank/DDBJ databases">
        <title>A high-quality genome assembly for Dillenia turbinata (Dilleniales).</title>
        <authorList>
            <person name="Chanderbali A."/>
        </authorList>
    </citation>
    <scope>NUCLEOTIDE SEQUENCE [LARGE SCALE GENOMIC DNA]</scope>
    <source>
        <strain evidence="5">LSX21</strain>
        <tissue evidence="5">Leaf</tissue>
    </source>
</reference>
<dbReference type="PROSITE" id="PS51767">
    <property type="entry name" value="PEPTIDASE_A1"/>
    <property type="match status" value="1"/>
</dbReference>
<sequence length="430" mass="46240">MNCNSRKCLILSVSCMIFILFVSTSASAALTLNLERNFPLLNHRANNFTELLLRDSRRHARILKGNPNGAIDFQVAGNFDPQIAGLYFAKVKLGSATTELSLQIDTGSDLTWVTCKSCDNCPKSTRLGIQLNSYDPTSSTTASLVPCSSQTCASLSQSGSSSCSVQGGHCSYHLQYEDESRTLGYYVYDRFAFNTIFQNSLTGSSSAQILCGCSTHQDGQLTLNDAAVDGILAFGPQALSIISQLSSQGIAPKAFSHCFRGDGMSGGTLVLGQILEPSIIYTPLDPSQSHYTLNMQSIAVNGQSLPIDPAVFSTSTGQGTLVDTGSTFAYLVPEAYQAFLNAITAAVTGRVTGQVTPFQTLDNFCYRVLVPSSINEIFSPVSLEFSGGASLNLRPVDYLIHQISPDSALWCMGFRKAQDRFTILGETSDE</sequence>
<dbReference type="PANTHER" id="PTHR13683:SF875">
    <property type="entry name" value="EUKARYOTIC ASPARTYL PROTEASE FAMILY PROTEIN"/>
    <property type="match status" value="1"/>
</dbReference>
<dbReference type="GO" id="GO:0016798">
    <property type="term" value="F:hydrolase activity, acting on glycosyl bonds"/>
    <property type="evidence" value="ECO:0007669"/>
    <property type="project" value="UniProtKB-KW"/>
</dbReference>
<dbReference type="Gene3D" id="2.40.70.10">
    <property type="entry name" value="Acid Proteases"/>
    <property type="match status" value="2"/>
</dbReference>
<dbReference type="Proteomes" id="UP001370490">
    <property type="component" value="Unassembled WGS sequence"/>
</dbReference>
<dbReference type="GO" id="GO:0045493">
    <property type="term" value="P:xylan catabolic process"/>
    <property type="evidence" value="ECO:0007669"/>
    <property type="project" value="UniProtKB-KW"/>
</dbReference>
<dbReference type="InterPro" id="IPR032861">
    <property type="entry name" value="TAXi_N"/>
</dbReference>
<dbReference type="InterPro" id="IPR021109">
    <property type="entry name" value="Peptidase_aspartic_dom_sf"/>
</dbReference>
<feature type="active site" evidence="2">
    <location>
        <position position="323"/>
    </location>
</feature>
<dbReference type="InterPro" id="IPR033121">
    <property type="entry name" value="PEPTIDASE_A1"/>
</dbReference>
<evidence type="ECO:0000313" key="5">
    <source>
        <dbReference type="EMBL" id="KAK6945452.1"/>
    </source>
</evidence>
<feature type="signal peptide" evidence="3">
    <location>
        <begin position="1"/>
        <end position="28"/>
    </location>
</feature>
<dbReference type="EMBL" id="JBAMMX010000002">
    <property type="protein sequence ID" value="KAK6945452.1"/>
    <property type="molecule type" value="Genomic_DNA"/>
</dbReference>
<proteinExistence type="inferred from homology"/>
<dbReference type="GO" id="GO:0004190">
    <property type="term" value="F:aspartic-type endopeptidase activity"/>
    <property type="evidence" value="ECO:0007669"/>
    <property type="project" value="InterPro"/>
</dbReference>
<evidence type="ECO:0000259" key="4">
    <source>
        <dbReference type="PROSITE" id="PS51767"/>
    </source>
</evidence>
<comment type="caution">
    <text evidence="5">The sequence shown here is derived from an EMBL/GenBank/DDBJ whole genome shotgun (WGS) entry which is preliminary data.</text>
</comment>
<feature type="domain" description="Peptidase A1" evidence="4">
    <location>
        <begin position="87"/>
        <end position="430"/>
    </location>
</feature>
<feature type="non-terminal residue" evidence="5">
    <location>
        <position position="430"/>
    </location>
</feature>
<protein>
    <submittedName>
        <fullName evidence="5">Xylanase inhibitor, N-terminal</fullName>
    </submittedName>
</protein>
<dbReference type="GO" id="GO:0006508">
    <property type="term" value="P:proteolysis"/>
    <property type="evidence" value="ECO:0007669"/>
    <property type="project" value="InterPro"/>
</dbReference>
<organism evidence="5 6">
    <name type="scientific">Dillenia turbinata</name>
    <dbReference type="NCBI Taxonomy" id="194707"/>
    <lineage>
        <taxon>Eukaryota</taxon>
        <taxon>Viridiplantae</taxon>
        <taxon>Streptophyta</taxon>
        <taxon>Embryophyta</taxon>
        <taxon>Tracheophyta</taxon>
        <taxon>Spermatophyta</taxon>
        <taxon>Magnoliopsida</taxon>
        <taxon>eudicotyledons</taxon>
        <taxon>Gunneridae</taxon>
        <taxon>Pentapetalae</taxon>
        <taxon>Dilleniales</taxon>
        <taxon>Dilleniaceae</taxon>
        <taxon>Dillenia</taxon>
    </lineage>
</organism>
<evidence type="ECO:0000313" key="6">
    <source>
        <dbReference type="Proteomes" id="UP001370490"/>
    </source>
</evidence>
<dbReference type="Pfam" id="PF14543">
    <property type="entry name" value="TAXi_N"/>
    <property type="match status" value="1"/>
</dbReference>
<comment type="similarity">
    <text evidence="1">Belongs to the peptidase A1 family.</text>
</comment>
<feature type="active site" evidence="2">
    <location>
        <position position="105"/>
    </location>
</feature>
<keyword evidence="6" id="KW-1185">Reference proteome</keyword>
<accession>A0AAN8ZQ16</accession>
<evidence type="ECO:0000256" key="1">
    <source>
        <dbReference type="ARBA" id="ARBA00007447"/>
    </source>
</evidence>
<dbReference type="InterPro" id="IPR001461">
    <property type="entry name" value="Aspartic_peptidase_A1"/>
</dbReference>
<dbReference type="AlphaFoldDB" id="A0AAN8ZQ16"/>
<dbReference type="InterPro" id="IPR032799">
    <property type="entry name" value="TAXi_C"/>
</dbReference>
<keyword evidence="5" id="KW-0326">Glycosidase</keyword>
<gene>
    <name evidence="5" type="ORF">RJ641_012996</name>
</gene>
<dbReference type="PANTHER" id="PTHR13683">
    <property type="entry name" value="ASPARTYL PROTEASES"/>
    <property type="match status" value="1"/>
</dbReference>